<keyword evidence="1" id="KW-0472">Membrane</keyword>
<protein>
    <submittedName>
        <fullName evidence="2">Uncharacterized protein</fullName>
    </submittedName>
</protein>
<feature type="transmembrane region" description="Helical" evidence="1">
    <location>
        <begin position="169"/>
        <end position="188"/>
    </location>
</feature>
<keyword evidence="1" id="KW-1133">Transmembrane helix</keyword>
<accession>A0A159ZYT1</accession>
<feature type="transmembrane region" description="Helical" evidence="1">
    <location>
        <begin position="142"/>
        <end position="162"/>
    </location>
</feature>
<feature type="transmembrane region" description="Helical" evidence="1">
    <location>
        <begin position="214"/>
        <end position="233"/>
    </location>
</feature>
<reference evidence="2 3" key="2">
    <citation type="journal article" date="2018" name="Nature">
        <title>Mutant phenotypes for thousands of bacterial genes of unknown function.</title>
        <authorList>
            <person name="Price M.N."/>
            <person name="Wetmore K.M."/>
            <person name="Waters R.J."/>
            <person name="Callaghan M."/>
            <person name="Ray J."/>
            <person name="Liu H."/>
            <person name="Kuehl J.V."/>
            <person name="Melnyk R.A."/>
            <person name="Lamson J.S."/>
            <person name="Suh Y."/>
            <person name="Carlson H.K."/>
            <person name="Esquivel Z."/>
            <person name="Sadeeshkumar H."/>
            <person name="Chakraborty R."/>
            <person name="Zane G.M."/>
            <person name="Rubin B.E."/>
            <person name="Wall J.D."/>
            <person name="Visel A."/>
            <person name="Bristow J."/>
            <person name="Blow M.J."/>
            <person name="Arkin A.P."/>
            <person name="Deutschbauer A.M."/>
        </authorList>
    </citation>
    <scope>NUCLEOTIDE SEQUENCE [LARGE SCALE GENOMIC DNA]</scope>
    <source>
        <strain evidence="2 3">FW300-N2E2</strain>
    </source>
</reference>
<sequence>MKRHIIYRSIKLTILFLKEQFKEPTAILWTIISPSLFYYLLRYTSDHQSKLNSDYVEDSAWFYAYIASSVGLFGFSLYIIGRRESGFVRSFIYSMDSKIVFLTAQLLSYSLIAIIYCCTFYVLTKVLSGEFYGLELLNIATRFYACFLIFCSIGLLLTLLPLTFQNSSTLFSIILFTMIALGFANPIIDDIGYLNPLQTAKNIMRTGPLENIEALAISITTLLATLLCSMKYLRINPIWSRY</sequence>
<dbReference type="AlphaFoldDB" id="A0A159ZYT1"/>
<organism evidence="2 3">
    <name type="scientific">Pseudomonas fluorescens</name>
    <dbReference type="NCBI Taxonomy" id="294"/>
    <lineage>
        <taxon>Bacteria</taxon>
        <taxon>Pseudomonadati</taxon>
        <taxon>Pseudomonadota</taxon>
        <taxon>Gammaproteobacteria</taxon>
        <taxon>Pseudomonadales</taxon>
        <taxon>Pseudomonadaceae</taxon>
        <taxon>Pseudomonas</taxon>
    </lineage>
</organism>
<feature type="transmembrane region" description="Helical" evidence="1">
    <location>
        <begin position="61"/>
        <end position="80"/>
    </location>
</feature>
<dbReference type="Proteomes" id="UP000076083">
    <property type="component" value="Chromosome"/>
</dbReference>
<keyword evidence="1" id="KW-0812">Transmembrane</keyword>
<evidence type="ECO:0000313" key="2">
    <source>
        <dbReference type="EMBL" id="AMZ71538.1"/>
    </source>
</evidence>
<dbReference type="EMBL" id="CP015225">
    <property type="protein sequence ID" value="AMZ71538.1"/>
    <property type="molecule type" value="Genomic_DNA"/>
</dbReference>
<feature type="transmembrane region" description="Helical" evidence="1">
    <location>
        <begin position="21"/>
        <end position="41"/>
    </location>
</feature>
<evidence type="ECO:0000313" key="3">
    <source>
        <dbReference type="Proteomes" id="UP000076083"/>
    </source>
</evidence>
<reference evidence="3" key="1">
    <citation type="submission" date="2016-04" db="EMBL/GenBank/DDBJ databases">
        <authorList>
            <person name="Ray J."/>
            <person name="Price M."/>
            <person name="Deutschbauer A."/>
        </authorList>
    </citation>
    <scope>NUCLEOTIDE SEQUENCE [LARGE SCALE GENOMIC DNA]</scope>
    <source>
        <strain evidence="3">FW300-N2E2</strain>
    </source>
</reference>
<feature type="transmembrane region" description="Helical" evidence="1">
    <location>
        <begin position="100"/>
        <end position="122"/>
    </location>
</feature>
<gene>
    <name evidence="2" type="ORF">TK06_10715</name>
</gene>
<evidence type="ECO:0000256" key="1">
    <source>
        <dbReference type="SAM" id="Phobius"/>
    </source>
</evidence>
<proteinExistence type="predicted"/>
<name>A0A159ZYT1_PSEFL</name>